<evidence type="ECO:0000256" key="2">
    <source>
        <dbReference type="ARBA" id="ARBA00022630"/>
    </source>
</evidence>
<name>A0A060ZL11_9ACTN</name>
<comment type="cofactor">
    <cofactor evidence="1">
        <name>FAD</name>
        <dbReference type="ChEBI" id="CHEBI:57692"/>
    </cofactor>
</comment>
<dbReference type="Gene3D" id="3.50.50.60">
    <property type="entry name" value="FAD/NAD(P)-binding domain"/>
    <property type="match status" value="2"/>
</dbReference>
<proteinExistence type="predicted"/>
<keyword evidence="8" id="KW-0547">Nucleotide-binding</keyword>
<organism evidence="7">
    <name type="scientific">Streptomyces iranensis</name>
    <dbReference type="NCBI Taxonomy" id="576784"/>
    <lineage>
        <taxon>Bacteria</taxon>
        <taxon>Bacillati</taxon>
        <taxon>Actinomycetota</taxon>
        <taxon>Actinomycetes</taxon>
        <taxon>Kitasatosporales</taxon>
        <taxon>Streptomycetaceae</taxon>
        <taxon>Streptomyces</taxon>
        <taxon>Streptomyces violaceusniger group</taxon>
    </lineage>
</organism>
<protein>
    <submittedName>
        <fullName evidence="7 8">Ferredoxin reductase</fullName>
        <ecNumber evidence="8">1.18.1.3</ecNumber>
    </submittedName>
</protein>
<keyword evidence="3" id="KW-0274">FAD</keyword>
<dbReference type="InterPro" id="IPR036188">
    <property type="entry name" value="FAD/NAD-bd_sf"/>
</dbReference>
<evidence type="ECO:0000256" key="1">
    <source>
        <dbReference type="ARBA" id="ARBA00001974"/>
    </source>
</evidence>
<dbReference type="Proteomes" id="UP000756710">
    <property type="component" value="Unassembled WGS sequence"/>
</dbReference>
<dbReference type="InterPro" id="IPR023753">
    <property type="entry name" value="FAD/NAD-binding_dom"/>
</dbReference>
<dbReference type="GO" id="GO:0016651">
    <property type="term" value="F:oxidoreductase activity, acting on NAD(P)H"/>
    <property type="evidence" value="ECO:0007669"/>
    <property type="project" value="TreeGrafter"/>
</dbReference>
<dbReference type="PRINTS" id="PR00368">
    <property type="entry name" value="FADPNR"/>
</dbReference>
<dbReference type="Pfam" id="PF07992">
    <property type="entry name" value="Pyr_redox_2"/>
    <property type="match status" value="1"/>
</dbReference>
<dbReference type="SUPFAM" id="SSF55424">
    <property type="entry name" value="FAD/NAD-linked reductases, dimerisation (C-terminal) domain"/>
    <property type="match status" value="1"/>
</dbReference>
<dbReference type="PRINTS" id="PR00411">
    <property type="entry name" value="PNDRDTASEI"/>
</dbReference>
<dbReference type="PANTHER" id="PTHR43557">
    <property type="entry name" value="APOPTOSIS-INDUCING FACTOR 1"/>
    <property type="match status" value="1"/>
</dbReference>
<feature type="domain" description="FAD/NAD(P)-binding" evidence="5">
    <location>
        <begin position="5"/>
        <end position="301"/>
    </location>
</feature>
<dbReference type="GO" id="GO:0005737">
    <property type="term" value="C:cytoplasm"/>
    <property type="evidence" value="ECO:0007669"/>
    <property type="project" value="TreeGrafter"/>
</dbReference>
<evidence type="ECO:0000313" key="7">
    <source>
        <dbReference type="EMBL" id="CDR06439.1"/>
    </source>
</evidence>
<dbReference type="InterPro" id="IPR016156">
    <property type="entry name" value="FAD/NAD-linked_Rdtase_dimer_sf"/>
</dbReference>
<dbReference type="GO" id="GO:0051213">
    <property type="term" value="F:dioxygenase activity"/>
    <property type="evidence" value="ECO:0007669"/>
    <property type="project" value="UniProtKB-KW"/>
</dbReference>
<evidence type="ECO:0000259" key="5">
    <source>
        <dbReference type="Pfam" id="PF07992"/>
    </source>
</evidence>
<dbReference type="GO" id="GO:0008860">
    <property type="term" value="F:ferredoxin-NAD+ reductase activity"/>
    <property type="evidence" value="ECO:0007669"/>
    <property type="project" value="UniProtKB-EC"/>
</dbReference>
<dbReference type="Pfam" id="PF14759">
    <property type="entry name" value="Reductase_C"/>
    <property type="match status" value="1"/>
</dbReference>
<reference evidence="7" key="1">
    <citation type="submission" date="2014-05" db="EMBL/GenBank/DDBJ databases">
        <authorList>
            <person name="Horn Fabian"/>
        </authorList>
    </citation>
    <scope>NUCLEOTIDE SEQUENCE</scope>
</reference>
<keyword evidence="8" id="KW-0067">ATP-binding</keyword>
<dbReference type="Gene3D" id="3.30.390.30">
    <property type="match status" value="1"/>
</dbReference>
<evidence type="ECO:0000256" key="4">
    <source>
        <dbReference type="ARBA" id="ARBA00023002"/>
    </source>
</evidence>
<keyword evidence="9" id="KW-1185">Reference proteome</keyword>
<dbReference type="AlphaFoldDB" id="A0A060ZL11"/>
<gene>
    <name evidence="8" type="ORF">J2Z30_001970</name>
    <name evidence="7" type="ORF">SIRAN3333</name>
</gene>
<sequence length="398" mass="42007">MTSRRVVVVGASLAGATVARTLRSNGFTGEVTLAGAEGHRPYDRPPLSKQVLTDETRTEFRPAGPGDLDDLDITWRPGATATGVDLPRRAVTLDSGASIGFDDLVIATGARPLQPFADPPDGVVCLRTLDEAMALRAAMRKSTRLAVIGGGFIGLEVASAARSIGLDVVVVEAARTVLSRGLVPEAGEVLATIARDSGVTVRCGRQVVGFAGAERVEGVVLDGGDIEPCDLVVVGVGAVPNVEWLAGSGIEATRRGVLCDASGRAAHQAEGVWAVGDAACWQGPDLEHRRYENWTSASEQARVVAANIADNGSRTVRSAPYVWSDQFGRRLHVIGETLDHDAVRFVCSEPDDLAVLYAREGALVGACVIDRARLALRCRTWVARATPLHDIPPWQDAA</sequence>
<evidence type="ECO:0000259" key="6">
    <source>
        <dbReference type="Pfam" id="PF14759"/>
    </source>
</evidence>
<keyword evidence="2" id="KW-0285">Flavoprotein</keyword>
<dbReference type="RefSeq" id="WP_044569812.1">
    <property type="nucleotide sequence ID" value="NZ_BAABDR010000068.1"/>
</dbReference>
<feature type="domain" description="Reductase C-terminal" evidence="6">
    <location>
        <begin position="321"/>
        <end position="388"/>
    </location>
</feature>
<accession>A0A060ZL11</accession>
<dbReference type="EMBL" id="JAGGLR010000004">
    <property type="protein sequence ID" value="MBP2060968.1"/>
    <property type="molecule type" value="Genomic_DNA"/>
</dbReference>
<keyword evidence="4 8" id="KW-0560">Oxidoreductase</keyword>
<dbReference type="EC" id="1.18.1.3" evidence="8"/>
<dbReference type="InterPro" id="IPR050446">
    <property type="entry name" value="FAD-oxidoreductase/Apoptosis"/>
</dbReference>
<keyword evidence="8" id="KW-0223">Dioxygenase</keyword>
<evidence type="ECO:0000313" key="8">
    <source>
        <dbReference type="EMBL" id="MBP2060968.1"/>
    </source>
</evidence>
<evidence type="ECO:0000256" key="3">
    <source>
        <dbReference type="ARBA" id="ARBA00022827"/>
    </source>
</evidence>
<dbReference type="HOGENOM" id="CLU_003291_4_0_11"/>
<dbReference type="GO" id="GO:0005524">
    <property type="term" value="F:ATP binding"/>
    <property type="evidence" value="ECO:0007669"/>
    <property type="project" value="UniProtKB-KW"/>
</dbReference>
<dbReference type="PANTHER" id="PTHR43557:SF2">
    <property type="entry name" value="RIESKE DOMAIN-CONTAINING PROTEIN-RELATED"/>
    <property type="match status" value="1"/>
</dbReference>
<dbReference type="InterPro" id="IPR028202">
    <property type="entry name" value="Reductase_C"/>
</dbReference>
<dbReference type="EMBL" id="LK022848">
    <property type="protein sequence ID" value="CDR06439.1"/>
    <property type="molecule type" value="Genomic_DNA"/>
</dbReference>
<dbReference type="SUPFAM" id="SSF51905">
    <property type="entry name" value="FAD/NAD(P)-binding domain"/>
    <property type="match status" value="2"/>
</dbReference>
<reference evidence="8 9" key="2">
    <citation type="submission" date="2021-03" db="EMBL/GenBank/DDBJ databases">
        <title>Genomic Encyclopedia of Type Strains, Phase IV (KMG-IV): sequencing the most valuable type-strain genomes for metagenomic binning, comparative biology and taxonomic classification.</title>
        <authorList>
            <person name="Goeker M."/>
        </authorList>
    </citation>
    <scope>NUCLEOTIDE SEQUENCE [LARGE SCALE GENOMIC DNA]</scope>
    <source>
        <strain evidence="8 9">DSM 41954</strain>
    </source>
</reference>
<evidence type="ECO:0000313" key="9">
    <source>
        <dbReference type="Proteomes" id="UP000756710"/>
    </source>
</evidence>